<feature type="region of interest" description="Disordered" evidence="1">
    <location>
        <begin position="1"/>
        <end position="24"/>
    </location>
</feature>
<evidence type="ECO:0000256" key="1">
    <source>
        <dbReference type="SAM" id="MobiDB-lite"/>
    </source>
</evidence>
<evidence type="ECO:0000313" key="3">
    <source>
        <dbReference type="Proteomes" id="UP000690515"/>
    </source>
</evidence>
<gene>
    <name evidence="2" type="ORF">KCG35_17465</name>
</gene>
<accession>A0ABS5ZFS5</accession>
<dbReference type="Proteomes" id="UP000690515">
    <property type="component" value="Unassembled WGS sequence"/>
</dbReference>
<dbReference type="EMBL" id="JAGSOY010000052">
    <property type="protein sequence ID" value="MBU2712859.1"/>
    <property type="molecule type" value="Genomic_DNA"/>
</dbReference>
<protein>
    <recommendedName>
        <fullName evidence="4">DUF1963 domain-containing protein</fullName>
    </recommendedName>
</protein>
<reference evidence="2 3" key="1">
    <citation type="submission" date="2021-04" db="EMBL/GenBank/DDBJ databases">
        <authorList>
            <person name="Pira H."/>
            <person name="Risdian C."/>
            <person name="Wink J."/>
        </authorList>
    </citation>
    <scope>NUCLEOTIDE SEQUENCE [LARGE SCALE GENOMIC DNA]</scope>
    <source>
        <strain evidence="2 3">WH53</strain>
    </source>
</reference>
<keyword evidence="3" id="KW-1185">Reference proteome</keyword>
<dbReference type="RefSeq" id="WP_215821082.1">
    <property type="nucleotide sequence ID" value="NZ_JAGSOY010000052.1"/>
</dbReference>
<evidence type="ECO:0000313" key="2">
    <source>
        <dbReference type="EMBL" id="MBU2712859.1"/>
    </source>
</evidence>
<proteinExistence type="predicted"/>
<sequence>MSYQVNLKPIDDDSNPKSSTGTMAWAPKNTDIPKCKECGKDLLLFLQIELREELELPFLSGSQLIVCMCPECNEIPSFEEFKEGKLDETFWEKNEGHFYVALFSPGEELVIHKNEKLLRSFEMEFLPSEDIGSHSDHIRVGGDPFWLQEPEVNTCSCGGEMKLICQIPENFPFSKLSTSPEQPDSFSSDDYCLFLGNETYIFGCTSQCDRQAVKVVVQG</sequence>
<organism evidence="2 3">
    <name type="scientific">Zooshikella harenae</name>
    <dbReference type="NCBI Taxonomy" id="2827238"/>
    <lineage>
        <taxon>Bacteria</taxon>
        <taxon>Pseudomonadati</taxon>
        <taxon>Pseudomonadota</taxon>
        <taxon>Gammaproteobacteria</taxon>
        <taxon>Oceanospirillales</taxon>
        <taxon>Zooshikellaceae</taxon>
        <taxon>Zooshikella</taxon>
    </lineage>
</organism>
<name>A0ABS5ZFS5_9GAMM</name>
<evidence type="ECO:0008006" key="4">
    <source>
        <dbReference type="Google" id="ProtNLM"/>
    </source>
</evidence>
<comment type="caution">
    <text evidence="2">The sequence shown here is derived from an EMBL/GenBank/DDBJ whole genome shotgun (WGS) entry which is preliminary data.</text>
</comment>